<name>A0ABR5J425_9ACTN</name>
<dbReference type="EMBL" id="LGUT01001836">
    <property type="protein sequence ID" value="KOG88123.1"/>
    <property type="molecule type" value="Genomic_DNA"/>
</dbReference>
<evidence type="ECO:0000313" key="4">
    <source>
        <dbReference type="Proteomes" id="UP000037020"/>
    </source>
</evidence>
<keyword evidence="1" id="KW-0418">Kinase</keyword>
<accession>A0ABR5J425</accession>
<sequence>MEGDIQPYLKRRLRRADLSAVADVRRSLREMLREWGVPGQADIAELLTSELVANALVHTDDGAVVTAEIAEGPDGFLKGRLRVEVRDFMARRPTLRAAAHADDTSGRGLQLVHTLSDAWGVRAHGVGKAVWFELNGGPA</sequence>
<dbReference type="Gene3D" id="3.30.565.10">
    <property type="entry name" value="Histidine kinase-like ATPase, C-terminal domain"/>
    <property type="match status" value="1"/>
</dbReference>
<comment type="caution">
    <text evidence="3">The sequence shown here is derived from an EMBL/GenBank/DDBJ whole genome shotgun (WGS) entry which is preliminary data.</text>
</comment>
<organism evidence="3 4">
    <name type="scientific">Streptomyces varsoviensis</name>
    <dbReference type="NCBI Taxonomy" id="67373"/>
    <lineage>
        <taxon>Bacteria</taxon>
        <taxon>Bacillati</taxon>
        <taxon>Actinomycetota</taxon>
        <taxon>Actinomycetes</taxon>
        <taxon>Kitasatosporales</taxon>
        <taxon>Streptomycetaceae</taxon>
        <taxon>Streptomyces</taxon>
    </lineage>
</organism>
<dbReference type="PANTHER" id="PTHR35526">
    <property type="entry name" value="ANTI-SIGMA-F FACTOR RSBW-RELATED"/>
    <property type="match status" value="1"/>
</dbReference>
<keyword evidence="4" id="KW-1185">Reference proteome</keyword>
<dbReference type="Pfam" id="PF13581">
    <property type="entry name" value="HATPase_c_2"/>
    <property type="match status" value="1"/>
</dbReference>
<dbReference type="Proteomes" id="UP000037020">
    <property type="component" value="Unassembled WGS sequence"/>
</dbReference>
<protein>
    <recommendedName>
        <fullName evidence="2">Histidine kinase/HSP90-like ATPase domain-containing protein</fullName>
    </recommendedName>
</protein>
<evidence type="ECO:0000256" key="1">
    <source>
        <dbReference type="ARBA" id="ARBA00022527"/>
    </source>
</evidence>
<dbReference type="CDD" id="cd16936">
    <property type="entry name" value="HATPase_RsbW-like"/>
    <property type="match status" value="1"/>
</dbReference>
<evidence type="ECO:0000259" key="2">
    <source>
        <dbReference type="Pfam" id="PF13581"/>
    </source>
</evidence>
<dbReference type="InterPro" id="IPR036890">
    <property type="entry name" value="HATPase_C_sf"/>
</dbReference>
<feature type="domain" description="Histidine kinase/HSP90-like ATPase" evidence="2">
    <location>
        <begin position="16"/>
        <end position="132"/>
    </location>
</feature>
<dbReference type="InterPro" id="IPR050267">
    <property type="entry name" value="Anti-sigma-factor_SerPK"/>
</dbReference>
<evidence type="ECO:0000313" key="3">
    <source>
        <dbReference type="EMBL" id="KOG88123.1"/>
    </source>
</evidence>
<proteinExistence type="predicted"/>
<keyword evidence="1" id="KW-0808">Transferase</keyword>
<gene>
    <name evidence="3" type="ORF">ADK38_21545</name>
</gene>
<dbReference type="PANTHER" id="PTHR35526:SF3">
    <property type="entry name" value="ANTI-SIGMA-F FACTOR RSBW"/>
    <property type="match status" value="1"/>
</dbReference>
<reference evidence="3 4" key="1">
    <citation type="submission" date="2015-07" db="EMBL/GenBank/DDBJ databases">
        <authorList>
            <person name="Ju K.-S."/>
            <person name="Doroghazi J.R."/>
            <person name="Metcalf W.W."/>
        </authorList>
    </citation>
    <scope>NUCLEOTIDE SEQUENCE [LARGE SCALE GENOMIC DNA]</scope>
    <source>
        <strain evidence="3 4">NRRL B-3589</strain>
    </source>
</reference>
<dbReference type="InterPro" id="IPR003594">
    <property type="entry name" value="HATPase_dom"/>
</dbReference>
<keyword evidence="1" id="KW-0723">Serine/threonine-protein kinase</keyword>
<dbReference type="SUPFAM" id="SSF55874">
    <property type="entry name" value="ATPase domain of HSP90 chaperone/DNA topoisomerase II/histidine kinase"/>
    <property type="match status" value="1"/>
</dbReference>
<dbReference type="RefSeq" id="WP_030887945.1">
    <property type="nucleotide sequence ID" value="NZ_JBIRHZ010000004.1"/>
</dbReference>